<dbReference type="Proteomes" id="UP000265520">
    <property type="component" value="Unassembled WGS sequence"/>
</dbReference>
<dbReference type="EMBL" id="LXQA011327688">
    <property type="protein sequence ID" value="MCI93379.1"/>
    <property type="molecule type" value="Genomic_DNA"/>
</dbReference>
<reference evidence="1 2" key="1">
    <citation type="journal article" date="2018" name="Front. Plant Sci.">
        <title>Red Clover (Trifolium pratense) and Zigzag Clover (T. medium) - A Picture of Genomic Similarities and Differences.</title>
        <authorList>
            <person name="Dluhosova J."/>
            <person name="Istvanek J."/>
            <person name="Nedelnik J."/>
            <person name="Repkova J."/>
        </authorList>
    </citation>
    <scope>NUCLEOTIDE SEQUENCE [LARGE SCALE GENOMIC DNA]</scope>
    <source>
        <strain evidence="2">cv. 10/8</strain>
        <tissue evidence="1">Leaf</tissue>
    </source>
</reference>
<keyword evidence="2" id="KW-1185">Reference proteome</keyword>
<dbReference type="AlphaFoldDB" id="A0A392W0V4"/>
<evidence type="ECO:0000313" key="1">
    <source>
        <dbReference type="EMBL" id="MCI93379.1"/>
    </source>
</evidence>
<accession>A0A392W0V4</accession>
<protein>
    <submittedName>
        <fullName evidence="1">Gag-pol polyprotein</fullName>
    </submittedName>
</protein>
<name>A0A392W0V4_9FABA</name>
<evidence type="ECO:0000313" key="2">
    <source>
        <dbReference type="Proteomes" id="UP000265520"/>
    </source>
</evidence>
<organism evidence="1 2">
    <name type="scientific">Trifolium medium</name>
    <dbReference type="NCBI Taxonomy" id="97028"/>
    <lineage>
        <taxon>Eukaryota</taxon>
        <taxon>Viridiplantae</taxon>
        <taxon>Streptophyta</taxon>
        <taxon>Embryophyta</taxon>
        <taxon>Tracheophyta</taxon>
        <taxon>Spermatophyta</taxon>
        <taxon>Magnoliopsida</taxon>
        <taxon>eudicotyledons</taxon>
        <taxon>Gunneridae</taxon>
        <taxon>Pentapetalae</taxon>
        <taxon>rosids</taxon>
        <taxon>fabids</taxon>
        <taxon>Fabales</taxon>
        <taxon>Fabaceae</taxon>
        <taxon>Papilionoideae</taxon>
        <taxon>50 kb inversion clade</taxon>
        <taxon>NPAAA clade</taxon>
        <taxon>Hologalegina</taxon>
        <taxon>IRL clade</taxon>
        <taxon>Trifolieae</taxon>
        <taxon>Trifolium</taxon>
    </lineage>
</organism>
<feature type="non-terminal residue" evidence="1">
    <location>
        <position position="1"/>
    </location>
</feature>
<sequence length="57" mass="6764">INAMQEELDQFKRNEVWDLVPRPENMNVIDTKWVYKNKSDENGIVTAIWQVDQSVVE</sequence>
<proteinExistence type="predicted"/>
<comment type="caution">
    <text evidence="1">The sequence shown here is derived from an EMBL/GenBank/DDBJ whole genome shotgun (WGS) entry which is preliminary data.</text>
</comment>